<dbReference type="PANTHER" id="PTHR44051">
    <property type="entry name" value="GLUTATHIONE S-TRANSFERASE-RELATED"/>
    <property type="match status" value="1"/>
</dbReference>
<dbReference type="Pfam" id="PF13409">
    <property type="entry name" value="GST_N_2"/>
    <property type="match status" value="1"/>
</dbReference>
<dbReference type="CDD" id="cd03188">
    <property type="entry name" value="GST_C_Beta"/>
    <property type="match status" value="1"/>
</dbReference>
<gene>
    <name evidence="3" type="ORF">KEU06_13855</name>
</gene>
<dbReference type="SFLD" id="SFLDG00358">
    <property type="entry name" value="Main_(cytGST)"/>
    <property type="match status" value="1"/>
</dbReference>
<dbReference type="InterPro" id="IPR040079">
    <property type="entry name" value="Glutathione_S-Trfase"/>
</dbReference>
<dbReference type="RefSeq" id="WP_188255264.1">
    <property type="nucleotide sequence ID" value="NZ_JABVCF010000007.1"/>
</dbReference>
<feature type="domain" description="GST N-terminal" evidence="1">
    <location>
        <begin position="1"/>
        <end position="81"/>
    </location>
</feature>
<dbReference type="PROSITE" id="PS50404">
    <property type="entry name" value="GST_NTER"/>
    <property type="match status" value="1"/>
</dbReference>
<dbReference type="SUPFAM" id="SSF52833">
    <property type="entry name" value="Thioredoxin-like"/>
    <property type="match status" value="1"/>
</dbReference>
<dbReference type="InterPro" id="IPR010987">
    <property type="entry name" value="Glutathione-S-Trfase_C-like"/>
</dbReference>
<dbReference type="AlphaFoldDB" id="A0A942DYF9"/>
<keyword evidence="4" id="KW-1185">Reference proteome</keyword>
<dbReference type="CDD" id="cd03057">
    <property type="entry name" value="GST_N_Beta"/>
    <property type="match status" value="1"/>
</dbReference>
<dbReference type="InterPro" id="IPR004045">
    <property type="entry name" value="Glutathione_S-Trfase_N"/>
</dbReference>
<dbReference type="SFLD" id="SFLDS00019">
    <property type="entry name" value="Glutathione_Transferase_(cytos"/>
    <property type="match status" value="1"/>
</dbReference>
<dbReference type="EMBL" id="JAGWCR010000007">
    <property type="protein sequence ID" value="MBS3649693.1"/>
    <property type="molecule type" value="Genomic_DNA"/>
</dbReference>
<proteinExistence type="predicted"/>
<protein>
    <submittedName>
        <fullName evidence="3">Glutathione S-transferase N-terminal domain-containing protein</fullName>
    </submittedName>
</protein>
<evidence type="ECO:0000313" key="3">
    <source>
        <dbReference type="EMBL" id="MBS3649693.1"/>
    </source>
</evidence>
<dbReference type="SFLD" id="SFLDG01150">
    <property type="entry name" value="Main.1:_Beta-like"/>
    <property type="match status" value="1"/>
</dbReference>
<dbReference type="InterPro" id="IPR036249">
    <property type="entry name" value="Thioredoxin-like_sf"/>
</dbReference>
<dbReference type="PANTHER" id="PTHR44051:SF8">
    <property type="entry name" value="GLUTATHIONE S-TRANSFERASE GSTA"/>
    <property type="match status" value="1"/>
</dbReference>
<sequence>MKLYLTPGACSQAPHIALNEAGFSYEIVEVDIPTRRTEAGEDFTLVNSKGYVPALVLDDGEVLTENVAILTWIAEQAPWLTPPGPLGRIRMIEALAFLTEEVHKPFLGAMFLPGDEAKAISKTAIAHRFGYLAGQLRGDYLFGDEFSAADALLYVMVSWGQGFGIAPPPALEAYHARVSARPAVQATLKKEGLA</sequence>
<dbReference type="Gene3D" id="3.40.30.10">
    <property type="entry name" value="Glutaredoxin"/>
    <property type="match status" value="1"/>
</dbReference>
<feature type="domain" description="GST C-terminal" evidence="2">
    <location>
        <begin position="84"/>
        <end position="194"/>
    </location>
</feature>
<dbReference type="PROSITE" id="PS50405">
    <property type="entry name" value="GST_CTER"/>
    <property type="match status" value="1"/>
</dbReference>
<evidence type="ECO:0000259" key="1">
    <source>
        <dbReference type="PROSITE" id="PS50404"/>
    </source>
</evidence>
<evidence type="ECO:0000259" key="2">
    <source>
        <dbReference type="PROSITE" id="PS50405"/>
    </source>
</evidence>
<reference evidence="3" key="1">
    <citation type="submission" date="2021-04" db="EMBL/GenBank/DDBJ databases">
        <title>Pseudaminobacter soli sp. nov., isolated from paddy soil contaminated by heavy metals.</title>
        <authorList>
            <person name="Zhang K."/>
        </authorList>
    </citation>
    <scope>NUCLEOTIDE SEQUENCE</scope>
    <source>
        <strain evidence="3">19-2017</strain>
    </source>
</reference>
<dbReference type="InterPro" id="IPR004046">
    <property type="entry name" value="GST_C"/>
</dbReference>
<accession>A0A942DYF9</accession>
<dbReference type="Pfam" id="PF14497">
    <property type="entry name" value="GST_C_3"/>
    <property type="match status" value="1"/>
</dbReference>
<dbReference type="InterPro" id="IPR036282">
    <property type="entry name" value="Glutathione-S-Trfase_C_sf"/>
</dbReference>
<dbReference type="Proteomes" id="UP000680348">
    <property type="component" value="Unassembled WGS sequence"/>
</dbReference>
<dbReference type="SUPFAM" id="SSF47616">
    <property type="entry name" value="GST C-terminal domain-like"/>
    <property type="match status" value="1"/>
</dbReference>
<evidence type="ECO:0000313" key="4">
    <source>
        <dbReference type="Proteomes" id="UP000680348"/>
    </source>
</evidence>
<name>A0A942DYF9_9HYPH</name>
<comment type="caution">
    <text evidence="3">The sequence shown here is derived from an EMBL/GenBank/DDBJ whole genome shotgun (WGS) entry which is preliminary data.</text>
</comment>
<dbReference type="Gene3D" id="1.20.1050.10">
    <property type="match status" value="1"/>
</dbReference>
<organism evidence="3 4">
    <name type="scientific">Pseudaminobacter soli</name>
    <name type="common">ex Zhang et al. 2022</name>
    <dbReference type="NCBI Taxonomy" id="2831468"/>
    <lineage>
        <taxon>Bacteria</taxon>
        <taxon>Pseudomonadati</taxon>
        <taxon>Pseudomonadota</taxon>
        <taxon>Alphaproteobacteria</taxon>
        <taxon>Hyphomicrobiales</taxon>
        <taxon>Phyllobacteriaceae</taxon>
        <taxon>Pseudaminobacter</taxon>
    </lineage>
</organism>